<dbReference type="SUPFAM" id="SSF57959">
    <property type="entry name" value="Leucine zipper domain"/>
    <property type="match status" value="1"/>
</dbReference>
<dbReference type="FunFam" id="1.20.5.170:FF:000020">
    <property type="entry name" value="BZIP transcription factor"/>
    <property type="match status" value="1"/>
</dbReference>
<dbReference type="Gene3D" id="1.20.5.170">
    <property type="match status" value="1"/>
</dbReference>
<evidence type="ECO:0000256" key="6">
    <source>
        <dbReference type="SAM" id="MobiDB-lite"/>
    </source>
</evidence>
<name>A0A833R989_9POAL</name>
<evidence type="ECO:0000313" key="8">
    <source>
        <dbReference type="EMBL" id="KAF3331459.1"/>
    </source>
</evidence>
<evidence type="ECO:0000259" key="7">
    <source>
        <dbReference type="PROSITE" id="PS50217"/>
    </source>
</evidence>
<dbReference type="Pfam" id="PF00170">
    <property type="entry name" value="bZIP_1"/>
    <property type="match status" value="1"/>
</dbReference>
<comment type="subcellular location">
    <subcellularLocation>
        <location evidence="1">Nucleus</location>
    </subcellularLocation>
</comment>
<dbReference type="GO" id="GO:0005634">
    <property type="term" value="C:nucleus"/>
    <property type="evidence" value="ECO:0007669"/>
    <property type="project" value="UniProtKB-SubCell"/>
</dbReference>
<dbReference type="GO" id="GO:0003677">
    <property type="term" value="F:DNA binding"/>
    <property type="evidence" value="ECO:0007669"/>
    <property type="project" value="UniProtKB-KW"/>
</dbReference>
<gene>
    <name evidence="8" type="ORF">FCM35_KLT02865</name>
</gene>
<sequence length="177" mass="20640">MYPGGVASIPYMPMANPSSFNPHYYMSRDTTPSFHFGMHLHSIPYMPDLVILPETEVATNHGKRSSDDMDEYQSRQAEERRKRRMISNRESARRSRVRKQKQLHEMWSQVVSLRGANRQLLDELNGVLCNCDRTMRENARLRDEKAKLEKQLQEMELHEETVEGGEANLKENCATEK</sequence>
<dbReference type="InterPro" id="IPR004827">
    <property type="entry name" value="bZIP"/>
</dbReference>
<evidence type="ECO:0000256" key="4">
    <source>
        <dbReference type="ARBA" id="ARBA00023163"/>
    </source>
</evidence>
<keyword evidence="4" id="KW-0804">Transcription</keyword>
<proteinExistence type="predicted"/>
<dbReference type="InterPro" id="IPR044521">
    <property type="entry name" value="AtbZIP8/43"/>
</dbReference>
<feature type="region of interest" description="Disordered" evidence="6">
    <location>
        <begin position="157"/>
        <end position="177"/>
    </location>
</feature>
<dbReference type="PANTHER" id="PTHR46324">
    <property type="entry name" value="BASIC LEUCINE ZIPPER 43-RELATED"/>
    <property type="match status" value="1"/>
</dbReference>
<comment type="caution">
    <text evidence="8">The sequence shown here is derived from an EMBL/GenBank/DDBJ whole genome shotgun (WGS) entry which is preliminary data.</text>
</comment>
<evidence type="ECO:0000256" key="3">
    <source>
        <dbReference type="ARBA" id="ARBA00023125"/>
    </source>
</evidence>
<keyword evidence="5" id="KW-0539">Nucleus</keyword>
<dbReference type="Proteomes" id="UP000623129">
    <property type="component" value="Unassembled WGS sequence"/>
</dbReference>
<dbReference type="InterPro" id="IPR046347">
    <property type="entry name" value="bZIP_sf"/>
</dbReference>
<keyword evidence="2" id="KW-0805">Transcription regulation</keyword>
<dbReference type="SMART" id="SM00338">
    <property type="entry name" value="BRLZ"/>
    <property type="match status" value="1"/>
</dbReference>
<protein>
    <submittedName>
        <fullName evidence="8">Basic leucine zipper 43</fullName>
    </submittedName>
</protein>
<evidence type="ECO:0000256" key="2">
    <source>
        <dbReference type="ARBA" id="ARBA00023015"/>
    </source>
</evidence>
<keyword evidence="3" id="KW-0238">DNA-binding</keyword>
<dbReference type="EMBL" id="SWLB01000012">
    <property type="protein sequence ID" value="KAF3331459.1"/>
    <property type="molecule type" value="Genomic_DNA"/>
</dbReference>
<dbReference type="GO" id="GO:0003700">
    <property type="term" value="F:DNA-binding transcription factor activity"/>
    <property type="evidence" value="ECO:0007669"/>
    <property type="project" value="InterPro"/>
</dbReference>
<dbReference type="PROSITE" id="PS50217">
    <property type="entry name" value="BZIP"/>
    <property type="match status" value="1"/>
</dbReference>
<evidence type="ECO:0000313" key="9">
    <source>
        <dbReference type="Proteomes" id="UP000623129"/>
    </source>
</evidence>
<feature type="region of interest" description="Disordered" evidence="6">
    <location>
        <begin position="58"/>
        <end position="100"/>
    </location>
</feature>
<keyword evidence="9" id="KW-1185">Reference proteome</keyword>
<reference evidence="8" key="1">
    <citation type="submission" date="2020-01" db="EMBL/GenBank/DDBJ databases">
        <title>Genome sequence of Kobresia littledalei, the first chromosome-level genome in the family Cyperaceae.</title>
        <authorList>
            <person name="Qu G."/>
        </authorList>
    </citation>
    <scope>NUCLEOTIDE SEQUENCE</scope>
    <source>
        <strain evidence="8">C.B.Clarke</strain>
        <tissue evidence="8">Leaf</tissue>
    </source>
</reference>
<dbReference type="CDD" id="cd14702">
    <property type="entry name" value="bZIP_plant_GBF1"/>
    <property type="match status" value="1"/>
</dbReference>
<evidence type="ECO:0000256" key="1">
    <source>
        <dbReference type="ARBA" id="ARBA00004123"/>
    </source>
</evidence>
<evidence type="ECO:0000256" key="5">
    <source>
        <dbReference type="ARBA" id="ARBA00023242"/>
    </source>
</evidence>
<dbReference type="OrthoDB" id="551672at2759"/>
<dbReference type="InterPro" id="IPR045314">
    <property type="entry name" value="bZIP_plant_GBF1"/>
</dbReference>
<feature type="compositionally biased region" description="Basic and acidic residues" evidence="6">
    <location>
        <begin position="64"/>
        <end position="80"/>
    </location>
</feature>
<feature type="domain" description="BZIP" evidence="7">
    <location>
        <begin position="78"/>
        <end position="125"/>
    </location>
</feature>
<dbReference type="AlphaFoldDB" id="A0A833R989"/>
<accession>A0A833R989</accession>
<dbReference type="PANTHER" id="PTHR46324:SF26">
    <property type="entry name" value="OS02G0728001 PROTEIN"/>
    <property type="match status" value="1"/>
</dbReference>
<dbReference type="PROSITE" id="PS00036">
    <property type="entry name" value="BZIP_BASIC"/>
    <property type="match status" value="1"/>
</dbReference>
<organism evidence="8 9">
    <name type="scientific">Carex littledalei</name>
    <dbReference type="NCBI Taxonomy" id="544730"/>
    <lineage>
        <taxon>Eukaryota</taxon>
        <taxon>Viridiplantae</taxon>
        <taxon>Streptophyta</taxon>
        <taxon>Embryophyta</taxon>
        <taxon>Tracheophyta</taxon>
        <taxon>Spermatophyta</taxon>
        <taxon>Magnoliopsida</taxon>
        <taxon>Liliopsida</taxon>
        <taxon>Poales</taxon>
        <taxon>Cyperaceae</taxon>
        <taxon>Cyperoideae</taxon>
        <taxon>Cariceae</taxon>
        <taxon>Carex</taxon>
        <taxon>Carex subgen. Euthyceras</taxon>
    </lineage>
</organism>